<evidence type="ECO:0000256" key="1">
    <source>
        <dbReference type="SAM" id="MobiDB-lite"/>
    </source>
</evidence>
<evidence type="ECO:0000313" key="3">
    <source>
        <dbReference type="Proteomes" id="UP001178461"/>
    </source>
</evidence>
<gene>
    <name evidence="2" type="ORF">PODLI_1B032619</name>
</gene>
<accession>A0AA35LHJ3</accession>
<dbReference type="AlphaFoldDB" id="A0AA35LHJ3"/>
<dbReference type="EMBL" id="OX395142">
    <property type="protein sequence ID" value="CAI5796096.1"/>
    <property type="molecule type" value="Genomic_DNA"/>
</dbReference>
<evidence type="ECO:0000313" key="2">
    <source>
        <dbReference type="EMBL" id="CAI5796096.1"/>
    </source>
</evidence>
<protein>
    <submittedName>
        <fullName evidence="2">Uncharacterized protein</fullName>
    </submittedName>
</protein>
<feature type="region of interest" description="Disordered" evidence="1">
    <location>
        <begin position="1"/>
        <end position="58"/>
    </location>
</feature>
<feature type="non-terminal residue" evidence="2">
    <location>
        <position position="58"/>
    </location>
</feature>
<feature type="compositionally biased region" description="Basic and acidic residues" evidence="1">
    <location>
        <begin position="17"/>
        <end position="37"/>
    </location>
</feature>
<feature type="non-terminal residue" evidence="2">
    <location>
        <position position="1"/>
    </location>
</feature>
<name>A0AA35LHJ3_9SAUR</name>
<reference evidence="2" key="1">
    <citation type="submission" date="2022-12" db="EMBL/GenBank/DDBJ databases">
        <authorList>
            <person name="Alioto T."/>
            <person name="Alioto T."/>
            <person name="Gomez Garrido J."/>
        </authorList>
    </citation>
    <scope>NUCLEOTIDE SEQUENCE</scope>
</reference>
<sequence>TWFLPRAPPDAVTWRRPGPERETVRGARERAGRDHSSRAGRGARWEGGGAAEETGRKR</sequence>
<dbReference type="Proteomes" id="UP001178461">
    <property type="component" value="Chromosome 17"/>
</dbReference>
<keyword evidence="3" id="KW-1185">Reference proteome</keyword>
<organism evidence="2 3">
    <name type="scientific">Podarcis lilfordi</name>
    <name type="common">Lilford's wall lizard</name>
    <dbReference type="NCBI Taxonomy" id="74358"/>
    <lineage>
        <taxon>Eukaryota</taxon>
        <taxon>Metazoa</taxon>
        <taxon>Chordata</taxon>
        <taxon>Craniata</taxon>
        <taxon>Vertebrata</taxon>
        <taxon>Euteleostomi</taxon>
        <taxon>Lepidosauria</taxon>
        <taxon>Squamata</taxon>
        <taxon>Bifurcata</taxon>
        <taxon>Unidentata</taxon>
        <taxon>Episquamata</taxon>
        <taxon>Laterata</taxon>
        <taxon>Lacertibaenia</taxon>
        <taxon>Lacertidae</taxon>
        <taxon>Podarcis</taxon>
    </lineage>
</organism>
<proteinExistence type="predicted"/>